<dbReference type="CDD" id="cd08241">
    <property type="entry name" value="QOR1"/>
    <property type="match status" value="1"/>
</dbReference>
<dbReference type="InterPro" id="IPR020843">
    <property type="entry name" value="ER"/>
</dbReference>
<dbReference type="Pfam" id="PF08240">
    <property type="entry name" value="ADH_N"/>
    <property type="match status" value="1"/>
</dbReference>
<dbReference type="SMART" id="SM00829">
    <property type="entry name" value="PKS_ER"/>
    <property type="match status" value="1"/>
</dbReference>
<dbReference type="GO" id="GO:0016491">
    <property type="term" value="F:oxidoreductase activity"/>
    <property type="evidence" value="ECO:0007669"/>
    <property type="project" value="InterPro"/>
</dbReference>
<dbReference type="InterPro" id="IPR051397">
    <property type="entry name" value="Zn-ADH-like_protein"/>
</dbReference>
<reference evidence="2 3" key="1">
    <citation type="journal article" date="2018" name="Mol. Biol. Evol.">
        <title>Broad Genomic Sampling Reveals a Smut Pathogenic Ancestry of the Fungal Clade Ustilaginomycotina.</title>
        <authorList>
            <person name="Kijpornyongpan T."/>
            <person name="Mondo S.J."/>
            <person name="Barry K."/>
            <person name="Sandor L."/>
            <person name="Lee J."/>
            <person name="Lipzen A."/>
            <person name="Pangilinan J."/>
            <person name="LaButti K."/>
            <person name="Hainaut M."/>
            <person name="Henrissat B."/>
            <person name="Grigoriev I.V."/>
            <person name="Spatafora J.W."/>
            <person name="Aime M.C."/>
        </authorList>
    </citation>
    <scope>NUCLEOTIDE SEQUENCE [LARGE SCALE GENOMIC DNA]</scope>
    <source>
        <strain evidence="2 3">MCA 4198</strain>
    </source>
</reference>
<dbReference type="GeneID" id="37040776"/>
<dbReference type="SUPFAM" id="SSF50129">
    <property type="entry name" value="GroES-like"/>
    <property type="match status" value="1"/>
</dbReference>
<dbReference type="GO" id="GO:0005739">
    <property type="term" value="C:mitochondrion"/>
    <property type="evidence" value="ECO:0007669"/>
    <property type="project" value="TreeGrafter"/>
</dbReference>
<dbReference type="InterPro" id="IPR036291">
    <property type="entry name" value="NAD(P)-bd_dom_sf"/>
</dbReference>
<evidence type="ECO:0000313" key="3">
    <source>
        <dbReference type="Proteomes" id="UP000245768"/>
    </source>
</evidence>
<dbReference type="STRING" id="215250.A0A316YHH4"/>
<evidence type="ECO:0000259" key="1">
    <source>
        <dbReference type="SMART" id="SM00829"/>
    </source>
</evidence>
<dbReference type="InterPro" id="IPR011032">
    <property type="entry name" value="GroES-like_sf"/>
</dbReference>
<dbReference type="InterPro" id="IPR002364">
    <property type="entry name" value="Quin_OxRdtase/zeta-crystal_CS"/>
</dbReference>
<protein>
    <submittedName>
        <fullName evidence="2">NAD(P)-binding protein</fullName>
    </submittedName>
</protein>
<dbReference type="SUPFAM" id="SSF51735">
    <property type="entry name" value="NAD(P)-binding Rossmann-fold domains"/>
    <property type="match status" value="1"/>
</dbReference>
<dbReference type="PANTHER" id="PTHR43677">
    <property type="entry name" value="SHORT-CHAIN DEHYDROGENASE/REDUCTASE"/>
    <property type="match status" value="1"/>
</dbReference>
<dbReference type="EMBL" id="KZ819637">
    <property type="protein sequence ID" value="PWN89000.1"/>
    <property type="molecule type" value="Genomic_DNA"/>
</dbReference>
<feature type="domain" description="Enoyl reductase (ER)" evidence="1">
    <location>
        <begin position="14"/>
        <end position="328"/>
    </location>
</feature>
<dbReference type="InterPro" id="IPR013149">
    <property type="entry name" value="ADH-like_C"/>
</dbReference>
<dbReference type="Gene3D" id="3.40.50.720">
    <property type="entry name" value="NAD(P)-binding Rossmann-like Domain"/>
    <property type="match status" value="1"/>
</dbReference>
<dbReference type="Pfam" id="PF00107">
    <property type="entry name" value="ADH_zinc_N"/>
    <property type="match status" value="1"/>
</dbReference>
<sequence length="344" mass="37425">MKGYLIDKDIELKDLPSKLVTSDPPVIEEGSTEVLVDVYSAALNFFDILQVQGKYQVKKPFPYVPGAEIAGIISKDSPIPEGCDFVPGKTRVFGAANGSYAEQVTAEYYQLQIIPDGISFEEASGLFVTWPTSYAALKFRANVKPGEWVLVHAGAGGVGLCAIQIAKAMGAKVVATAGTAEKLKVCKTVGGADVVVNYRDKDWQKQVKDQCDGGVDVVYDPVGMVNPSLKVINWNGRIVVVGFVGGTIEKIPANMVLLKNCSITGVFWGAYIANEPERIPETWEALMSMLEKREVKPTVYERVYDGLESLSEALQDLQARKTWGKVAVRVRADPEHPPKGKAKI</sequence>
<organism evidence="2 3">
    <name type="scientific">Acaromyces ingoldii</name>
    <dbReference type="NCBI Taxonomy" id="215250"/>
    <lineage>
        <taxon>Eukaryota</taxon>
        <taxon>Fungi</taxon>
        <taxon>Dikarya</taxon>
        <taxon>Basidiomycota</taxon>
        <taxon>Ustilaginomycotina</taxon>
        <taxon>Exobasidiomycetes</taxon>
        <taxon>Exobasidiales</taxon>
        <taxon>Cryptobasidiaceae</taxon>
        <taxon>Acaromyces</taxon>
    </lineage>
</organism>
<dbReference type="AlphaFoldDB" id="A0A316YHH4"/>
<evidence type="ECO:0000313" key="2">
    <source>
        <dbReference type="EMBL" id="PWN89000.1"/>
    </source>
</evidence>
<dbReference type="GO" id="GO:0008270">
    <property type="term" value="F:zinc ion binding"/>
    <property type="evidence" value="ECO:0007669"/>
    <property type="project" value="InterPro"/>
</dbReference>
<dbReference type="Proteomes" id="UP000245768">
    <property type="component" value="Unassembled WGS sequence"/>
</dbReference>
<dbReference type="InterPro" id="IPR013154">
    <property type="entry name" value="ADH-like_N"/>
</dbReference>
<gene>
    <name evidence="2" type="ORF">FA10DRAFT_231541</name>
</gene>
<dbReference type="PROSITE" id="PS01162">
    <property type="entry name" value="QOR_ZETA_CRYSTAL"/>
    <property type="match status" value="1"/>
</dbReference>
<proteinExistence type="predicted"/>
<dbReference type="InParanoid" id="A0A316YHH4"/>
<name>A0A316YHH4_9BASI</name>
<dbReference type="OrthoDB" id="10257049at2759"/>
<accession>A0A316YHH4</accession>
<dbReference type="Gene3D" id="3.90.180.10">
    <property type="entry name" value="Medium-chain alcohol dehydrogenases, catalytic domain"/>
    <property type="match status" value="1"/>
</dbReference>
<dbReference type="RefSeq" id="XP_025376198.1">
    <property type="nucleotide sequence ID" value="XM_025518860.1"/>
</dbReference>
<dbReference type="PANTHER" id="PTHR43677:SF4">
    <property type="entry name" value="QUINONE OXIDOREDUCTASE-LIKE PROTEIN 2"/>
    <property type="match status" value="1"/>
</dbReference>
<keyword evidence="3" id="KW-1185">Reference proteome</keyword>